<evidence type="ECO:0000256" key="14">
    <source>
        <dbReference type="PIRNR" id="PIRNR028810"/>
    </source>
</evidence>
<dbReference type="PANTHER" id="PTHR12989:SF10">
    <property type="entry name" value="DOL-P-GLC:GLC(2)MAN(9)GLCNAC(2)-PP-DOL ALPHA-1,2-GLUCOSYLTRANSFERASE-RELATED"/>
    <property type="match status" value="1"/>
</dbReference>
<protein>
    <recommendedName>
        <fullName evidence="5 14">Dol-P-Glc:Glc(2)Man(9)GlcNAc(2)-PP-Dol alpha-1,2-glucosyltransferase</fullName>
        <ecNumber evidence="4 14">2.4.1.256</ecNumber>
    </recommendedName>
</protein>
<comment type="catalytic activity">
    <reaction evidence="13">
        <text>an alpha-D-Glc-(1-&gt;3)-alpha-D-Glc-(1-&gt;3)-alpha-D-Man-(1-&gt;2)-alpha-D-Man-(1-&gt;2)-alpha-D-Man-(1-&gt;3)-[alpha-D-Man-(1-&gt;2)-alpha-D-Man-(1-&gt;3)-[alpha-D-Man-(1-&gt;2)-alpha-D-Man-(1-&gt;6)]-alpha-D-Man-(1-&gt;6)]-beta-D-Man-(1-&gt;4)-beta-D-GlcNAc-(1-&gt;4)-alpha-D-GlcNAc-diphospho-di-trans,poly-cis-dolichol + a di-trans,poly-cis-dolichyl beta-D-glucosyl phosphate = a alpha-D-Glc-(1-&gt;2)-alpha-D-Glc-(1-&gt;3)-alpha-D-Glc-(1-&gt;3)-alpha-D-Man-(1-&gt;2)-alpha-D-Man-(1-&gt;2)-alpha-D-Man-(1-&gt;3)-[alpha-D-Man-(1-&gt;2)-alpha-D-Man-(1-&gt;3)-[alpha-D-Man-(1-&gt;2)-alpha-D-Man-(1-&gt;6)]-alpha-D-Man-(1-&gt;6)]-beta-D-Man-(1-&gt;4)-beta-D-GlcNAc-(1-&gt;4)-alpha-D-GlcNAc-diphospho-di-trans,poly-cis-dolichol + a di-trans,poly-cis-dolichyl phosphate + H(+)</text>
        <dbReference type="Rhea" id="RHEA:29543"/>
        <dbReference type="Rhea" id="RHEA-COMP:19498"/>
        <dbReference type="Rhea" id="RHEA-COMP:19502"/>
        <dbReference type="Rhea" id="RHEA-COMP:19512"/>
        <dbReference type="Rhea" id="RHEA-COMP:19522"/>
        <dbReference type="ChEBI" id="CHEBI:15378"/>
        <dbReference type="ChEBI" id="CHEBI:57525"/>
        <dbReference type="ChEBI" id="CHEBI:57683"/>
        <dbReference type="ChEBI" id="CHEBI:132522"/>
        <dbReference type="ChEBI" id="CHEBI:132523"/>
        <dbReference type="EC" id="2.4.1.256"/>
    </reaction>
    <physiologicalReaction direction="left-to-right" evidence="13">
        <dbReference type="Rhea" id="RHEA:29544"/>
    </physiologicalReaction>
</comment>
<evidence type="ECO:0000256" key="8">
    <source>
        <dbReference type="ARBA" id="ARBA00022692"/>
    </source>
</evidence>
<gene>
    <name evidence="15" type="ORF">NP493_212g09010</name>
</gene>
<evidence type="ECO:0000256" key="11">
    <source>
        <dbReference type="ARBA" id="ARBA00023136"/>
    </source>
</evidence>
<dbReference type="GO" id="GO:0006488">
    <property type="term" value="P:dolichol-linked oligosaccharide biosynthetic process"/>
    <property type="evidence" value="ECO:0007669"/>
    <property type="project" value="UniProtKB-UniRule"/>
</dbReference>
<dbReference type="PIRSF" id="PIRSF028810">
    <property type="entry name" value="Alpha1_2_glucosyltferase_Alg10"/>
    <property type="match status" value="1"/>
</dbReference>
<comment type="pathway">
    <text evidence="2">Protein modification; protein glycosylation.</text>
</comment>
<evidence type="ECO:0000256" key="6">
    <source>
        <dbReference type="ARBA" id="ARBA00022676"/>
    </source>
</evidence>
<comment type="caution">
    <text evidence="15">The sequence shown here is derived from an EMBL/GenBank/DDBJ whole genome shotgun (WGS) entry which is preliminary data.</text>
</comment>
<dbReference type="InterPro" id="IPR016900">
    <property type="entry name" value="Alg10"/>
</dbReference>
<organism evidence="15 16">
    <name type="scientific">Ridgeia piscesae</name>
    <name type="common">Tubeworm</name>
    <dbReference type="NCBI Taxonomy" id="27915"/>
    <lineage>
        <taxon>Eukaryota</taxon>
        <taxon>Metazoa</taxon>
        <taxon>Spiralia</taxon>
        <taxon>Lophotrochozoa</taxon>
        <taxon>Annelida</taxon>
        <taxon>Polychaeta</taxon>
        <taxon>Sedentaria</taxon>
        <taxon>Canalipalpata</taxon>
        <taxon>Sabellida</taxon>
        <taxon>Siboglinidae</taxon>
        <taxon>Ridgeia</taxon>
    </lineage>
</organism>
<evidence type="ECO:0000256" key="4">
    <source>
        <dbReference type="ARBA" id="ARBA00011967"/>
    </source>
</evidence>
<feature type="transmembrane region" description="Helical" evidence="14">
    <location>
        <begin position="158"/>
        <end position="184"/>
    </location>
</feature>
<evidence type="ECO:0000256" key="9">
    <source>
        <dbReference type="ARBA" id="ARBA00022824"/>
    </source>
</evidence>
<evidence type="ECO:0000313" key="15">
    <source>
        <dbReference type="EMBL" id="KAK2186178.1"/>
    </source>
</evidence>
<name>A0AAD9P0Z4_RIDPI</name>
<dbReference type="PANTHER" id="PTHR12989">
    <property type="entry name" value="ALPHA-1,2-GLUCOSYLTRANSFERASE ALG10"/>
    <property type="match status" value="1"/>
</dbReference>
<evidence type="ECO:0000256" key="5">
    <source>
        <dbReference type="ARBA" id="ARBA00018512"/>
    </source>
</evidence>
<proteinExistence type="inferred from homology"/>
<comment type="similarity">
    <text evidence="3 14">Belongs to the ALG10 glucosyltransferase family.</text>
</comment>
<evidence type="ECO:0000256" key="12">
    <source>
        <dbReference type="ARBA" id="ARBA00044727"/>
    </source>
</evidence>
<evidence type="ECO:0000256" key="3">
    <source>
        <dbReference type="ARBA" id="ARBA00010600"/>
    </source>
</evidence>
<feature type="transmembrane region" description="Helical" evidence="14">
    <location>
        <begin position="252"/>
        <end position="272"/>
    </location>
</feature>
<feature type="transmembrane region" description="Helical" evidence="14">
    <location>
        <begin position="132"/>
        <end position="151"/>
    </location>
</feature>
<dbReference type="AlphaFoldDB" id="A0AAD9P0Z4"/>
<keyword evidence="16" id="KW-1185">Reference proteome</keyword>
<evidence type="ECO:0000256" key="2">
    <source>
        <dbReference type="ARBA" id="ARBA00004922"/>
    </source>
</evidence>
<keyword evidence="11 14" id="KW-0472">Membrane</keyword>
<sequence length="475" mass="55070">MAAPREATVILIEIIFAFIGITGCIMVKFNTKLSYAYMDELFHIPQAQKYCKGIFNEWDPMLTTPPGLYLFSIGVLKPVCWFFHIPPSVVCDVAWLRCINIIFAVTNLYLLVALTRKIHGHSQTYNDTRGVLTATALATFPVLYFFTFLYYTDSGSTCLVLLMYLLGLHGNHTLAATVGAASIFFRQTNIVWVIFVAGLIVADIIDDWMQLHKKETSSARLGDVTQLVLLWKRVLKCAQCNRMNLWELAIDILTKTWMYIMVGIGFAMFVYLNEGIVLGARGDHPAALHFPQLFYFCSFTAIFAFAHLVSPRKILDFVRLQFRKPLIAVTFCTVSAILICKFTFAHRYLLADNRHYTFYVWSKIYRRHELVKYCLIPAYFYGMWCMWTALRLKNILWKLVYILCVSMNLVPATLLEFRYFVIPYLIFRLNVPLGSYTKITIELLLYMTVNAATFYVFLEKTFLWQNEDAPQRFMW</sequence>
<comment type="function">
    <text evidence="12">Dol-P-Glc:Glc(2)Man(9)GlcNAc(2)-PP-Dol alpha-1,2-glucosyltransferase that operates in the biosynthetic pathway of dolichol-linked oligosaccharides, the glycan precursors employed in protein asparagine (N)-glycosylation. The assembly of dolichol-linked oligosaccharides begins on the cytosolic side of the endoplasmic reticulum membrane and finishes in its lumen. The sequential addition of sugars to dolichol pyrophosphate produces dolichol-linked oligosaccharides containing fourteen sugars, including two GlcNAcs, nine mannoses and three glucoses. Once assembled, the oligosaccharide is transferred from the lipid to nascent proteins by oligosaccharyltransferases. In the lumen of the endoplasmic reticulum, adds the third and last glucose residue from dolichyl phosphate glucose (Dol-P-Glc) onto the lipid-linked oligosaccharide intermediate Glc(2)Man(9)GlcNAc(2)-PP-Dol to produce Glc(3)Man(9)GlcNAc(2)-PP-Dol.</text>
</comment>
<accession>A0AAD9P0Z4</accession>
<evidence type="ECO:0000256" key="13">
    <source>
        <dbReference type="ARBA" id="ARBA00048064"/>
    </source>
</evidence>
<dbReference type="PROSITE" id="PS51257">
    <property type="entry name" value="PROKAR_LIPOPROTEIN"/>
    <property type="match status" value="1"/>
</dbReference>
<evidence type="ECO:0000256" key="7">
    <source>
        <dbReference type="ARBA" id="ARBA00022679"/>
    </source>
</evidence>
<feature type="transmembrane region" description="Helical" evidence="14">
    <location>
        <begin position="439"/>
        <end position="458"/>
    </location>
</feature>
<evidence type="ECO:0000313" key="16">
    <source>
        <dbReference type="Proteomes" id="UP001209878"/>
    </source>
</evidence>
<dbReference type="GO" id="GO:0005789">
    <property type="term" value="C:endoplasmic reticulum membrane"/>
    <property type="evidence" value="ECO:0007669"/>
    <property type="project" value="UniProtKB-SubCell"/>
</dbReference>
<feature type="transmembrane region" description="Helical" evidence="14">
    <location>
        <begin position="190"/>
        <end position="209"/>
    </location>
</feature>
<keyword evidence="9" id="KW-0256">Endoplasmic reticulum</keyword>
<keyword evidence="7" id="KW-0808">Transferase</keyword>
<dbReference type="GO" id="GO:0106073">
    <property type="term" value="F:dolichyl pyrophosphate Glc2Man9GlcNAc2 alpha-1,2-glucosyltransferase activity"/>
    <property type="evidence" value="ECO:0007669"/>
    <property type="project" value="UniProtKB-UniRule"/>
</dbReference>
<keyword evidence="8 14" id="KW-0812">Transmembrane</keyword>
<comment type="subcellular location">
    <subcellularLocation>
        <location evidence="1">Endoplasmic reticulum membrane</location>
        <topology evidence="1">Multi-pass membrane protein</topology>
    </subcellularLocation>
</comment>
<feature type="transmembrane region" description="Helical" evidence="14">
    <location>
        <begin position="292"/>
        <end position="310"/>
    </location>
</feature>
<dbReference type="EC" id="2.4.1.256" evidence="4 14"/>
<feature type="transmembrane region" description="Helical" evidence="14">
    <location>
        <begin position="370"/>
        <end position="387"/>
    </location>
</feature>
<feature type="transmembrane region" description="Helical" evidence="14">
    <location>
        <begin position="326"/>
        <end position="350"/>
    </location>
</feature>
<feature type="transmembrane region" description="Helical" evidence="14">
    <location>
        <begin position="7"/>
        <end position="29"/>
    </location>
</feature>
<evidence type="ECO:0000256" key="10">
    <source>
        <dbReference type="ARBA" id="ARBA00022989"/>
    </source>
</evidence>
<feature type="transmembrane region" description="Helical" evidence="14">
    <location>
        <begin position="94"/>
        <end position="112"/>
    </location>
</feature>
<keyword evidence="10 14" id="KW-1133">Transmembrane helix</keyword>
<dbReference type="Proteomes" id="UP001209878">
    <property type="component" value="Unassembled WGS sequence"/>
</dbReference>
<feature type="transmembrane region" description="Helical" evidence="14">
    <location>
        <begin position="399"/>
        <end position="427"/>
    </location>
</feature>
<evidence type="ECO:0000256" key="1">
    <source>
        <dbReference type="ARBA" id="ARBA00004477"/>
    </source>
</evidence>
<dbReference type="Pfam" id="PF04922">
    <property type="entry name" value="DIE2_ALG10"/>
    <property type="match status" value="1"/>
</dbReference>
<reference evidence="15" key="1">
    <citation type="journal article" date="2023" name="Mol. Biol. Evol.">
        <title>Third-Generation Sequencing Reveals the Adaptive Role of the Epigenome in Three Deep-Sea Polychaetes.</title>
        <authorList>
            <person name="Perez M."/>
            <person name="Aroh O."/>
            <person name="Sun Y."/>
            <person name="Lan Y."/>
            <person name="Juniper S.K."/>
            <person name="Young C.R."/>
            <person name="Angers B."/>
            <person name="Qian P.Y."/>
        </authorList>
    </citation>
    <scope>NUCLEOTIDE SEQUENCE</scope>
    <source>
        <strain evidence="15">R07B-5</strain>
    </source>
</reference>
<keyword evidence="6 14" id="KW-0328">Glycosyltransferase</keyword>
<dbReference type="EMBL" id="JAODUO010000211">
    <property type="protein sequence ID" value="KAK2186178.1"/>
    <property type="molecule type" value="Genomic_DNA"/>
</dbReference>